<feature type="domain" description="DUF397" evidence="1">
    <location>
        <begin position="7"/>
        <end position="58"/>
    </location>
</feature>
<evidence type="ECO:0000313" key="3">
    <source>
        <dbReference type="Proteomes" id="UP000584374"/>
    </source>
</evidence>
<dbReference type="AlphaFoldDB" id="A0A840Q8N5"/>
<name>A0A840Q8N5_9PSEU</name>
<dbReference type="Pfam" id="PF04149">
    <property type="entry name" value="DUF397"/>
    <property type="match status" value="1"/>
</dbReference>
<dbReference type="EMBL" id="JACHIW010000001">
    <property type="protein sequence ID" value="MBB5154795.1"/>
    <property type="molecule type" value="Genomic_DNA"/>
</dbReference>
<sequence length="60" mass="6573">MKAELGGWRKSSRSGAEGDCVEVAVGFELVGVRDTKDRDGGTLVFRRSQWRSFVAGLRGE</sequence>
<accession>A0A840Q8N5</accession>
<organism evidence="2 3">
    <name type="scientific">Saccharopolyspora phatthalungensis</name>
    <dbReference type="NCBI Taxonomy" id="664693"/>
    <lineage>
        <taxon>Bacteria</taxon>
        <taxon>Bacillati</taxon>
        <taxon>Actinomycetota</taxon>
        <taxon>Actinomycetes</taxon>
        <taxon>Pseudonocardiales</taxon>
        <taxon>Pseudonocardiaceae</taxon>
        <taxon>Saccharopolyspora</taxon>
    </lineage>
</organism>
<comment type="caution">
    <text evidence="2">The sequence shown here is derived from an EMBL/GenBank/DDBJ whole genome shotgun (WGS) entry which is preliminary data.</text>
</comment>
<proteinExistence type="predicted"/>
<protein>
    <recommendedName>
        <fullName evidence="1">DUF397 domain-containing protein</fullName>
    </recommendedName>
</protein>
<evidence type="ECO:0000313" key="2">
    <source>
        <dbReference type="EMBL" id="MBB5154795.1"/>
    </source>
</evidence>
<dbReference type="RefSeq" id="WP_184726257.1">
    <property type="nucleotide sequence ID" value="NZ_JACHIW010000001.1"/>
</dbReference>
<reference evidence="2 3" key="1">
    <citation type="submission" date="2020-08" db="EMBL/GenBank/DDBJ databases">
        <title>Sequencing the genomes of 1000 actinobacteria strains.</title>
        <authorList>
            <person name="Klenk H.-P."/>
        </authorList>
    </citation>
    <scope>NUCLEOTIDE SEQUENCE [LARGE SCALE GENOMIC DNA]</scope>
    <source>
        <strain evidence="2 3">DSM 45584</strain>
    </source>
</reference>
<gene>
    <name evidence="2" type="ORF">BJ970_002329</name>
</gene>
<dbReference type="InterPro" id="IPR007278">
    <property type="entry name" value="DUF397"/>
</dbReference>
<evidence type="ECO:0000259" key="1">
    <source>
        <dbReference type="Pfam" id="PF04149"/>
    </source>
</evidence>
<keyword evidence="3" id="KW-1185">Reference proteome</keyword>
<dbReference type="Proteomes" id="UP000584374">
    <property type="component" value="Unassembled WGS sequence"/>
</dbReference>